<dbReference type="EMBL" id="JACBZY010000001">
    <property type="protein sequence ID" value="NYG97792.1"/>
    <property type="molecule type" value="Genomic_DNA"/>
</dbReference>
<feature type="compositionally biased region" description="Low complexity" evidence="1">
    <location>
        <begin position="23"/>
        <end position="44"/>
    </location>
</feature>
<feature type="transmembrane region" description="Helical" evidence="2">
    <location>
        <begin position="229"/>
        <end position="249"/>
    </location>
</feature>
<feature type="compositionally biased region" description="Low complexity" evidence="1">
    <location>
        <begin position="153"/>
        <end position="172"/>
    </location>
</feature>
<proteinExistence type="predicted"/>
<accession>A0A852Y7D4</accession>
<keyword evidence="4" id="KW-1185">Reference proteome</keyword>
<keyword evidence="2" id="KW-1133">Transmembrane helix</keyword>
<evidence type="ECO:0000256" key="1">
    <source>
        <dbReference type="SAM" id="MobiDB-lite"/>
    </source>
</evidence>
<reference evidence="3 4" key="1">
    <citation type="submission" date="2020-07" db="EMBL/GenBank/DDBJ databases">
        <title>Sequencing the genomes of 1000 actinobacteria strains.</title>
        <authorList>
            <person name="Klenk H.-P."/>
        </authorList>
    </citation>
    <scope>NUCLEOTIDE SEQUENCE [LARGE SCALE GENOMIC DNA]</scope>
    <source>
        <strain evidence="3 4">DSM 23141</strain>
    </source>
</reference>
<protein>
    <submittedName>
        <fullName evidence="3">Uncharacterized protein</fullName>
    </submittedName>
</protein>
<name>A0A852Y7D4_9MICO</name>
<evidence type="ECO:0000313" key="3">
    <source>
        <dbReference type="EMBL" id="NYG97792.1"/>
    </source>
</evidence>
<keyword evidence="2" id="KW-0812">Transmembrane</keyword>
<sequence>MSVDPRYAARFQRGFDPSEHGAGDAAGAPSAAPATPATSGATHAIGSPPAASPFARGSVTPGASPQSASPFSRDAATPRAAQPSSASPFSRDAAGPPPAAPASASPYSRTGSAAGGAVAPAPAPASSETAAPAAYPPESWSRQASVDDPQPRAAATFDAASSSSSTTTTTSAGPRASQPVRLGPNGERLAPSVAPDDDPAARYAEIADELTDDELRELGLVQRRRPNPWIILLAVVSLVALVAAVALSMSTYEMQADGYGTGFDSDRGAADQAWFFFLQQAGQMLAAPLYFLGILGTVVTTVLLLILRQRR</sequence>
<feature type="transmembrane region" description="Helical" evidence="2">
    <location>
        <begin position="285"/>
        <end position="307"/>
    </location>
</feature>
<comment type="caution">
    <text evidence="3">The sequence shown here is derived from an EMBL/GenBank/DDBJ whole genome shotgun (WGS) entry which is preliminary data.</text>
</comment>
<keyword evidence="2" id="KW-0472">Membrane</keyword>
<dbReference type="AlphaFoldDB" id="A0A852Y7D4"/>
<feature type="compositionally biased region" description="Polar residues" evidence="1">
    <location>
        <begin position="61"/>
        <end position="70"/>
    </location>
</feature>
<gene>
    <name evidence="3" type="ORF">BJ979_000418</name>
</gene>
<evidence type="ECO:0000256" key="2">
    <source>
        <dbReference type="SAM" id="Phobius"/>
    </source>
</evidence>
<feature type="compositionally biased region" description="Low complexity" evidence="1">
    <location>
        <begin position="101"/>
        <end position="137"/>
    </location>
</feature>
<organism evidence="3 4">
    <name type="scientific">Schumannella luteola</name>
    <dbReference type="NCBI Taxonomy" id="472059"/>
    <lineage>
        <taxon>Bacteria</taxon>
        <taxon>Bacillati</taxon>
        <taxon>Actinomycetota</taxon>
        <taxon>Actinomycetes</taxon>
        <taxon>Micrococcales</taxon>
        <taxon>Microbacteriaceae</taxon>
        <taxon>Schumannella</taxon>
    </lineage>
</organism>
<feature type="region of interest" description="Disordered" evidence="1">
    <location>
        <begin position="1"/>
        <end position="198"/>
    </location>
</feature>
<evidence type="ECO:0000313" key="4">
    <source>
        <dbReference type="Proteomes" id="UP000553888"/>
    </source>
</evidence>
<dbReference type="Proteomes" id="UP000553888">
    <property type="component" value="Unassembled WGS sequence"/>
</dbReference>
<dbReference type="RefSeq" id="WP_179564723.1">
    <property type="nucleotide sequence ID" value="NZ_JACBZY010000001.1"/>
</dbReference>